<dbReference type="Pfam" id="PF11797">
    <property type="entry name" value="WxLIP_HBD"/>
    <property type="match status" value="1"/>
</dbReference>
<feature type="domain" description="WxL Interacting Protein host binding" evidence="3">
    <location>
        <begin position="162"/>
        <end position="299"/>
    </location>
</feature>
<dbReference type="Pfam" id="PF06030">
    <property type="entry name" value="WxLIP_PGBD"/>
    <property type="match status" value="1"/>
</dbReference>
<feature type="transmembrane region" description="Helical" evidence="1">
    <location>
        <begin position="312"/>
        <end position="334"/>
    </location>
</feature>
<keyword evidence="1" id="KW-0472">Membrane</keyword>
<keyword evidence="1" id="KW-0812">Transmembrane</keyword>
<dbReference type="InterPro" id="IPR021759">
    <property type="entry name" value="WxLIP_HBD"/>
</dbReference>
<name>A0ABS6TDG5_9ENTE</name>
<accession>A0ABS6TDG5</accession>
<evidence type="ECO:0000259" key="3">
    <source>
        <dbReference type="Pfam" id="PF11797"/>
    </source>
</evidence>
<reference evidence="4 5" key="1">
    <citation type="submission" date="2021-06" db="EMBL/GenBank/DDBJ databases">
        <title>Enterococcus alishanensis sp. nov., a novel lactic acid bacterium isolated from fresh coffee beans.</title>
        <authorList>
            <person name="Chen Y.-S."/>
        </authorList>
    </citation>
    <scope>NUCLEOTIDE SEQUENCE [LARGE SCALE GENOMIC DNA]</scope>
    <source>
        <strain evidence="4 5">ALS3</strain>
    </source>
</reference>
<keyword evidence="1" id="KW-1133">Transmembrane helix</keyword>
<proteinExistence type="predicted"/>
<dbReference type="InterPro" id="IPR010317">
    <property type="entry name" value="WxLIP_PGBD"/>
</dbReference>
<feature type="domain" description="WxL Interacting Protein peptidoglycan binding" evidence="2">
    <location>
        <begin position="38"/>
        <end position="156"/>
    </location>
</feature>
<evidence type="ECO:0000313" key="5">
    <source>
        <dbReference type="Proteomes" id="UP000774130"/>
    </source>
</evidence>
<protein>
    <submittedName>
        <fullName evidence="4">DUF916 and DUF3324 domain-containing protein</fullName>
    </submittedName>
</protein>
<sequence>MLKTQMKFLKKLVLVFSLLLGLFLLGEEAVYAEGDVGYDIQAVLPENQVDGADSFFNLRMTPSQTQTIEFIINNTSNQPSVYQMSINQAYTNSQGFIDYDKDEGSNDASLKYPINEIAQIESEVTVAANSSVRVPVELTMPAESFDGQILAAIEVIKDTKKNSGGISNSYGYVLGLKLTETDNEVSRDLKLLSVKPAISFQKTSVVANLQNPTMDAYGHLKYDGKVYNRETDELVKKANFDNDMQMAPNSTYSFVIDWKNQPLEAGDYRLALKVSDAKGNVWNFKKNFTITAEEAAEVNTVITNQNNQKLPIWLYGLLGVILALLLVIIVFLLLKRRKSEEE</sequence>
<evidence type="ECO:0000259" key="2">
    <source>
        <dbReference type="Pfam" id="PF06030"/>
    </source>
</evidence>
<dbReference type="Proteomes" id="UP000774130">
    <property type="component" value="Unassembled WGS sequence"/>
</dbReference>
<comment type="caution">
    <text evidence="4">The sequence shown here is derived from an EMBL/GenBank/DDBJ whole genome shotgun (WGS) entry which is preliminary data.</text>
</comment>
<organism evidence="4 5">
    <name type="scientific">Enterococcus alishanensis</name>
    <dbReference type="NCBI Taxonomy" id="1303817"/>
    <lineage>
        <taxon>Bacteria</taxon>
        <taxon>Bacillati</taxon>
        <taxon>Bacillota</taxon>
        <taxon>Bacilli</taxon>
        <taxon>Lactobacillales</taxon>
        <taxon>Enterococcaceae</taxon>
        <taxon>Enterococcus</taxon>
    </lineage>
</organism>
<dbReference type="EMBL" id="JAHUZB010000003">
    <property type="protein sequence ID" value="MBV7390927.1"/>
    <property type="molecule type" value="Genomic_DNA"/>
</dbReference>
<keyword evidence="5" id="KW-1185">Reference proteome</keyword>
<evidence type="ECO:0000313" key="4">
    <source>
        <dbReference type="EMBL" id="MBV7390927.1"/>
    </source>
</evidence>
<evidence type="ECO:0000256" key="1">
    <source>
        <dbReference type="SAM" id="Phobius"/>
    </source>
</evidence>
<gene>
    <name evidence="4" type="ORF">KUA55_09555</name>
</gene>